<organism evidence="6 7">
    <name type="scientific">Nitrospirillum amazonense</name>
    <dbReference type="NCBI Taxonomy" id="28077"/>
    <lineage>
        <taxon>Bacteria</taxon>
        <taxon>Pseudomonadati</taxon>
        <taxon>Pseudomonadota</taxon>
        <taxon>Alphaproteobacteria</taxon>
        <taxon>Rhodospirillales</taxon>
        <taxon>Azospirillaceae</taxon>
        <taxon>Nitrospirillum</taxon>
    </lineage>
</organism>
<proteinExistence type="predicted"/>
<evidence type="ECO:0000259" key="5">
    <source>
        <dbReference type="Pfam" id="PF01494"/>
    </source>
</evidence>
<evidence type="ECO:0000256" key="3">
    <source>
        <dbReference type="ARBA" id="ARBA00023002"/>
    </source>
</evidence>
<accession>A0A560HWI0</accession>
<feature type="domain" description="FAD-binding" evidence="5">
    <location>
        <begin position="11"/>
        <end position="44"/>
    </location>
</feature>
<dbReference type="PANTHER" id="PTHR47178">
    <property type="entry name" value="MONOOXYGENASE, FAD-BINDING"/>
    <property type="match status" value="1"/>
</dbReference>
<evidence type="ECO:0000313" key="6">
    <source>
        <dbReference type="EMBL" id="TWB51002.1"/>
    </source>
</evidence>
<dbReference type="PANTHER" id="PTHR47178:SF5">
    <property type="entry name" value="FAD-BINDING DOMAIN-CONTAINING PROTEIN"/>
    <property type="match status" value="1"/>
</dbReference>
<dbReference type="SUPFAM" id="SSF51905">
    <property type="entry name" value="FAD/NAD(P)-binding domain"/>
    <property type="match status" value="1"/>
</dbReference>
<evidence type="ECO:0000256" key="4">
    <source>
        <dbReference type="ARBA" id="ARBA00023033"/>
    </source>
</evidence>
<dbReference type="PRINTS" id="PR00420">
    <property type="entry name" value="RNGMNOXGNASE"/>
</dbReference>
<dbReference type="GO" id="GO:0071949">
    <property type="term" value="F:FAD binding"/>
    <property type="evidence" value="ECO:0007669"/>
    <property type="project" value="InterPro"/>
</dbReference>
<keyword evidence="4" id="KW-0503">Monooxygenase</keyword>
<dbReference type="AlphaFoldDB" id="A0A560HWI0"/>
<dbReference type="Pfam" id="PF01494">
    <property type="entry name" value="FAD_binding_3"/>
    <property type="match status" value="2"/>
</dbReference>
<evidence type="ECO:0000313" key="7">
    <source>
        <dbReference type="Proteomes" id="UP000318050"/>
    </source>
</evidence>
<feature type="domain" description="FAD-binding" evidence="5">
    <location>
        <begin position="144"/>
        <end position="377"/>
    </location>
</feature>
<keyword evidence="1" id="KW-0285">Flavoprotein</keyword>
<protein>
    <submittedName>
        <fullName evidence="6">2-polyprenyl-6-methoxyphenol hydroxylase-like FAD-dependent oxidoreductase</fullName>
    </submittedName>
</protein>
<dbReference type="InterPro" id="IPR036188">
    <property type="entry name" value="FAD/NAD-bd_sf"/>
</dbReference>
<keyword evidence="3" id="KW-0560">Oxidoreductase</keyword>
<dbReference type="Proteomes" id="UP000318050">
    <property type="component" value="Unassembled WGS sequence"/>
</dbReference>
<dbReference type="EMBL" id="VITT01000022">
    <property type="protein sequence ID" value="TWB51002.1"/>
    <property type="molecule type" value="Genomic_DNA"/>
</dbReference>
<dbReference type="InterPro" id="IPR002938">
    <property type="entry name" value="FAD-bd"/>
</dbReference>
<dbReference type="Gene3D" id="3.50.50.60">
    <property type="entry name" value="FAD/NAD(P)-binding domain"/>
    <property type="match status" value="1"/>
</dbReference>
<comment type="caution">
    <text evidence="6">The sequence shown here is derived from an EMBL/GenBank/DDBJ whole genome shotgun (WGS) entry which is preliminary data.</text>
</comment>
<evidence type="ECO:0000256" key="2">
    <source>
        <dbReference type="ARBA" id="ARBA00022827"/>
    </source>
</evidence>
<gene>
    <name evidence="6" type="ORF">FBZ92_12297</name>
</gene>
<evidence type="ECO:0000256" key="1">
    <source>
        <dbReference type="ARBA" id="ARBA00022630"/>
    </source>
</evidence>
<sequence>MMAEMMDKMDETRVAIIGAGLGGLCLAQALTRAGIECMVYERDVALDSRSQGYRLRIDADGADALARCLPPPLYGLFRRACAVPAPRSRFLDGQLAPVTGRAPAVWSAAADAQSRDGAIRREAAGDLCVHRQTLREILLSGIGDRVRFGTAFQGLAVGADGRAHVAFADGTTVRAGLVVAADGVNSAVRRQLIPQAEPLDVGAVCLYGRTTLSPQVRAVVGDDLCAGTSVVFADGYAGIIEPMLFAPVACDSDGVPTGLTPVADYLYWALIGPRTRLMGGLPEAAPAAVARHLARDWHPSLRGLFRHADPDGLALLPVRSARLARTWPHWTPAAVTFLGDSIHAMSPAGGLGANTALRDAVVLADSLSTTSSPTAAAREYEVEMRVRAARAIHLSEVGAAALFADVF</sequence>
<keyword evidence="2" id="KW-0274">FAD</keyword>
<name>A0A560HWI0_9PROT</name>
<dbReference type="GO" id="GO:0004497">
    <property type="term" value="F:monooxygenase activity"/>
    <property type="evidence" value="ECO:0007669"/>
    <property type="project" value="UniProtKB-KW"/>
</dbReference>
<reference evidence="6 7" key="1">
    <citation type="submission" date="2019-06" db="EMBL/GenBank/DDBJ databases">
        <title>Genomic Encyclopedia of Type Strains, Phase IV (KMG-V): Genome sequencing to study the core and pangenomes of soil and plant-associated prokaryotes.</title>
        <authorList>
            <person name="Whitman W."/>
        </authorList>
    </citation>
    <scope>NUCLEOTIDE SEQUENCE [LARGE SCALE GENOMIC DNA]</scope>
    <source>
        <strain evidence="6 7">BR 11140</strain>
    </source>
</reference>